<dbReference type="Proteomes" id="UP000814033">
    <property type="component" value="Unassembled WGS sequence"/>
</dbReference>
<reference evidence="1" key="2">
    <citation type="journal article" date="2022" name="New Phytol.">
        <title>Evolutionary transition to the ectomycorrhizal habit in the genomes of a hyperdiverse lineage of mushroom-forming fungi.</title>
        <authorList>
            <person name="Looney B."/>
            <person name="Miyauchi S."/>
            <person name="Morin E."/>
            <person name="Drula E."/>
            <person name="Courty P.E."/>
            <person name="Kohler A."/>
            <person name="Kuo A."/>
            <person name="LaButti K."/>
            <person name="Pangilinan J."/>
            <person name="Lipzen A."/>
            <person name="Riley R."/>
            <person name="Andreopoulos W."/>
            <person name="He G."/>
            <person name="Johnson J."/>
            <person name="Nolan M."/>
            <person name="Tritt A."/>
            <person name="Barry K.W."/>
            <person name="Grigoriev I.V."/>
            <person name="Nagy L.G."/>
            <person name="Hibbett D."/>
            <person name="Henrissat B."/>
            <person name="Matheny P.B."/>
            <person name="Labbe J."/>
            <person name="Martin F.M."/>
        </authorList>
    </citation>
    <scope>NUCLEOTIDE SEQUENCE</scope>
    <source>
        <strain evidence="1">FP105234-sp</strain>
    </source>
</reference>
<accession>A0ACB8R1U1</accession>
<evidence type="ECO:0000313" key="2">
    <source>
        <dbReference type="Proteomes" id="UP000814033"/>
    </source>
</evidence>
<evidence type="ECO:0000313" key="1">
    <source>
        <dbReference type="EMBL" id="KAI0037993.1"/>
    </source>
</evidence>
<sequence length="222" mass="25186">MCEGRDAHRFNVAERLQRLQAYEATRAGDTIEVEELPFIPALVGNMRQLRTSGTTLVAEDIEDARLRVYVQQMPSLARGIEERHWSLWFSGQTSYVVAVDASQDLLIMTFEDEAMIRILTLSTGKRHPYTVFEAGMPLPWDVGAQSSGTMEVFGDYCACWVSESSDEDEIETRLVVGNWKLWNGFVKIVCDISCLPTVCSNPFPPRHNPNPNPKTCSRRRRL</sequence>
<keyword evidence="2" id="KW-1185">Reference proteome</keyword>
<comment type="caution">
    <text evidence="1">The sequence shown here is derived from an EMBL/GenBank/DDBJ whole genome shotgun (WGS) entry which is preliminary data.</text>
</comment>
<reference evidence="1" key="1">
    <citation type="submission" date="2021-02" db="EMBL/GenBank/DDBJ databases">
        <authorList>
            <consortium name="DOE Joint Genome Institute"/>
            <person name="Ahrendt S."/>
            <person name="Looney B.P."/>
            <person name="Miyauchi S."/>
            <person name="Morin E."/>
            <person name="Drula E."/>
            <person name="Courty P.E."/>
            <person name="Chicoki N."/>
            <person name="Fauchery L."/>
            <person name="Kohler A."/>
            <person name="Kuo A."/>
            <person name="Labutti K."/>
            <person name="Pangilinan J."/>
            <person name="Lipzen A."/>
            <person name="Riley R."/>
            <person name="Andreopoulos W."/>
            <person name="He G."/>
            <person name="Johnson J."/>
            <person name="Barry K.W."/>
            <person name="Grigoriev I.V."/>
            <person name="Nagy L."/>
            <person name="Hibbett D."/>
            <person name="Henrissat B."/>
            <person name="Matheny P.B."/>
            <person name="Labbe J."/>
            <person name="Martin F."/>
        </authorList>
    </citation>
    <scope>NUCLEOTIDE SEQUENCE</scope>
    <source>
        <strain evidence="1">FP105234-sp</strain>
    </source>
</reference>
<protein>
    <submittedName>
        <fullName evidence="1">Uncharacterized protein</fullName>
    </submittedName>
</protein>
<dbReference type="EMBL" id="MU276631">
    <property type="protein sequence ID" value="KAI0037993.1"/>
    <property type="molecule type" value="Genomic_DNA"/>
</dbReference>
<organism evidence="1 2">
    <name type="scientific">Auriscalpium vulgare</name>
    <dbReference type="NCBI Taxonomy" id="40419"/>
    <lineage>
        <taxon>Eukaryota</taxon>
        <taxon>Fungi</taxon>
        <taxon>Dikarya</taxon>
        <taxon>Basidiomycota</taxon>
        <taxon>Agaricomycotina</taxon>
        <taxon>Agaricomycetes</taxon>
        <taxon>Russulales</taxon>
        <taxon>Auriscalpiaceae</taxon>
        <taxon>Auriscalpium</taxon>
    </lineage>
</organism>
<gene>
    <name evidence="1" type="ORF">FA95DRAFT_1313163</name>
</gene>
<proteinExistence type="predicted"/>
<name>A0ACB8R1U1_9AGAM</name>